<keyword evidence="10" id="KW-1185">Reference proteome</keyword>
<gene>
    <name evidence="9" type="ORF">LIER_15836</name>
</gene>
<comment type="subcellular location">
    <subcellularLocation>
        <location evidence="1 7">Secreted</location>
    </subcellularLocation>
</comment>
<evidence type="ECO:0000256" key="2">
    <source>
        <dbReference type="ARBA" id="ARBA00008127"/>
    </source>
</evidence>
<keyword evidence="8" id="KW-0472">Membrane</keyword>
<keyword evidence="5" id="KW-0732">Signal</keyword>
<evidence type="ECO:0000256" key="5">
    <source>
        <dbReference type="ARBA" id="ARBA00022729"/>
    </source>
</evidence>
<comment type="similarity">
    <text evidence="2 7">Belongs to the plant cysteine rich small secretory peptide family. Epidermal patterning factor subfamily.</text>
</comment>
<dbReference type="GO" id="GO:0005576">
    <property type="term" value="C:extracellular region"/>
    <property type="evidence" value="ECO:0007669"/>
    <property type="project" value="UniProtKB-SubCell"/>
</dbReference>
<reference evidence="9 10" key="1">
    <citation type="submission" date="2024-01" db="EMBL/GenBank/DDBJ databases">
        <title>The complete chloroplast genome sequence of Lithospermum erythrorhizon: insights into the phylogenetic relationship among Boraginaceae species and the maternal lineages of purple gromwells.</title>
        <authorList>
            <person name="Okada T."/>
            <person name="Watanabe K."/>
        </authorList>
    </citation>
    <scope>NUCLEOTIDE SEQUENCE [LARGE SCALE GENOMIC DNA]</scope>
</reference>
<evidence type="ECO:0000256" key="7">
    <source>
        <dbReference type="RuleBase" id="RU367102"/>
    </source>
</evidence>
<evidence type="ECO:0000256" key="8">
    <source>
        <dbReference type="SAM" id="Phobius"/>
    </source>
</evidence>
<accession>A0AAV3Q5V7</accession>
<keyword evidence="8" id="KW-0812">Transmembrane</keyword>
<name>A0AAV3Q5V7_LITER</name>
<dbReference type="GO" id="GO:0010052">
    <property type="term" value="P:guard cell differentiation"/>
    <property type="evidence" value="ECO:0007669"/>
    <property type="project" value="UniProtKB-UniRule"/>
</dbReference>
<evidence type="ECO:0000256" key="1">
    <source>
        <dbReference type="ARBA" id="ARBA00004613"/>
    </source>
</evidence>
<protein>
    <recommendedName>
        <fullName evidence="7">Epidermal patterning factor-like protein</fullName>
    </recommendedName>
</protein>
<dbReference type="Pfam" id="PF17181">
    <property type="entry name" value="EPF"/>
    <property type="match status" value="1"/>
</dbReference>
<evidence type="ECO:0000256" key="6">
    <source>
        <dbReference type="ARBA" id="ARBA00023157"/>
    </source>
</evidence>
<dbReference type="InterPro" id="IPR039455">
    <property type="entry name" value="EPFL"/>
</dbReference>
<organism evidence="9 10">
    <name type="scientific">Lithospermum erythrorhizon</name>
    <name type="common">Purple gromwell</name>
    <name type="synonym">Lithospermum officinale var. erythrorhizon</name>
    <dbReference type="NCBI Taxonomy" id="34254"/>
    <lineage>
        <taxon>Eukaryota</taxon>
        <taxon>Viridiplantae</taxon>
        <taxon>Streptophyta</taxon>
        <taxon>Embryophyta</taxon>
        <taxon>Tracheophyta</taxon>
        <taxon>Spermatophyta</taxon>
        <taxon>Magnoliopsida</taxon>
        <taxon>eudicotyledons</taxon>
        <taxon>Gunneridae</taxon>
        <taxon>Pentapetalae</taxon>
        <taxon>asterids</taxon>
        <taxon>lamiids</taxon>
        <taxon>Boraginales</taxon>
        <taxon>Boraginaceae</taxon>
        <taxon>Boraginoideae</taxon>
        <taxon>Lithospermeae</taxon>
        <taxon>Lithospermum</taxon>
    </lineage>
</organism>
<dbReference type="Proteomes" id="UP001454036">
    <property type="component" value="Unassembled WGS sequence"/>
</dbReference>
<comment type="function">
    <text evidence="7">Controls stomatal patterning.</text>
</comment>
<evidence type="ECO:0000256" key="4">
    <source>
        <dbReference type="ARBA" id="ARBA00022525"/>
    </source>
</evidence>
<comment type="caution">
    <text evidence="9">The sequence shown here is derived from an EMBL/GenBank/DDBJ whole genome shotgun (WGS) entry which is preliminary data.</text>
</comment>
<dbReference type="PANTHER" id="PTHR33109:SF7">
    <property type="entry name" value="EPIDERMAL PATTERNING FACTOR-LIKE PROTEIN 2"/>
    <property type="match status" value="1"/>
</dbReference>
<evidence type="ECO:0000256" key="3">
    <source>
        <dbReference type="ARBA" id="ARBA00022473"/>
    </source>
</evidence>
<feature type="transmembrane region" description="Helical" evidence="8">
    <location>
        <begin position="53"/>
        <end position="71"/>
    </location>
</feature>
<dbReference type="PANTHER" id="PTHR33109">
    <property type="entry name" value="EPIDERMAL PATTERNING FACTOR-LIKE PROTEIN 4"/>
    <property type="match status" value="1"/>
</dbReference>
<keyword evidence="6" id="KW-1015">Disulfide bond</keyword>
<keyword evidence="4 7" id="KW-0964">Secreted</keyword>
<evidence type="ECO:0000313" key="10">
    <source>
        <dbReference type="Proteomes" id="UP001454036"/>
    </source>
</evidence>
<evidence type="ECO:0000313" key="9">
    <source>
        <dbReference type="EMBL" id="GAA0158933.1"/>
    </source>
</evidence>
<dbReference type="EMBL" id="BAABME010003475">
    <property type="protein sequence ID" value="GAA0158933.1"/>
    <property type="molecule type" value="Genomic_DNA"/>
</dbReference>
<proteinExistence type="inferred from homology"/>
<sequence length="168" mass="19217">MPPYQSIHFSSQDLSDSNYRKLQSFIKARRINIFFLSYMGCNQNLIFCHRLHYFTIYLLIFLISSSCLIIIPSEGRKLIKTTDPFQTVNDEDRAMLRAQIGSRPPRCDGRCSSCGHCEAIQVPTNPQIKNRSNISASLSTVAYARGDYNSNYKPMSWKCKCGNVIFNP</sequence>
<keyword evidence="3 7" id="KW-0217">Developmental protein</keyword>
<dbReference type="AlphaFoldDB" id="A0AAV3Q5V7"/>
<keyword evidence="8" id="KW-1133">Transmembrane helix</keyword>